<sequence length="135" mass="15500">MENILIRKQVIPSLDSLLNLYNDISWTAYTSNPNQLELALKNSLKVWTAWDGDLLVGLARVIGDGSTIIYIQDILVLKAYQRRGIGSHFITTILDEYEDIRQIILLTEDNQITKKFYEKNGLNQVGKYDCVAYMK</sequence>
<organism evidence="2 3">
    <name type="scientific">Streptococcus dysgalactiae subsp. equisimilis</name>
    <name type="common">Streptococcus equisimilis</name>
    <dbReference type="NCBI Taxonomy" id="119602"/>
    <lineage>
        <taxon>Bacteria</taxon>
        <taxon>Bacillati</taxon>
        <taxon>Bacillota</taxon>
        <taxon>Bacilli</taxon>
        <taxon>Lactobacillales</taxon>
        <taxon>Streptococcaceae</taxon>
        <taxon>Streptococcus</taxon>
    </lineage>
</organism>
<dbReference type="CDD" id="cd04301">
    <property type="entry name" value="NAT_SF"/>
    <property type="match status" value="1"/>
</dbReference>
<dbReference type="SUPFAM" id="SSF55729">
    <property type="entry name" value="Acyl-CoA N-acyltransferases (Nat)"/>
    <property type="match status" value="1"/>
</dbReference>
<evidence type="ECO:0000313" key="2">
    <source>
        <dbReference type="EMBL" id="SUN61410.1"/>
    </source>
</evidence>
<dbReference type="Gene3D" id="3.40.630.30">
    <property type="match status" value="1"/>
</dbReference>
<proteinExistence type="predicted"/>
<dbReference type="InterPro" id="IPR053144">
    <property type="entry name" value="Acetyltransferase_Butenolide"/>
</dbReference>
<reference evidence="2 3" key="1">
    <citation type="submission" date="2018-06" db="EMBL/GenBank/DDBJ databases">
        <authorList>
            <consortium name="Pathogen Informatics"/>
            <person name="Doyle S."/>
        </authorList>
    </citation>
    <scope>NUCLEOTIDE SEQUENCE [LARGE SCALE GENOMIC DNA]</scope>
    <source>
        <strain evidence="2 3">NCTC11564</strain>
    </source>
</reference>
<comment type="caution">
    <text evidence="2">The sequence shown here is derived from an EMBL/GenBank/DDBJ whole genome shotgun (WGS) entry which is preliminary data.</text>
</comment>
<gene>
    <name evidence="2" type="ORF">NCTC11564_00111</name>
</gene>
<dbReference type="PANTHER" id="PTHR43233">
    <property type="entry name" value="FAMILY N-ACETYLTRANSFERASE, PUTATIVE (AFU_ORTHOLOGUE AFUA_6G03350)-RELATED"/>
    <property type="match status" value="1"/>
</dbReference>
<dbReference type="GO" id="GO:0016747">
    <property type="term" value="F:acyltransferase activity, transferring groups other than amino-acyl groups"/>
    <property type="evidence" value="ECO:0007669"/>
    <property type="project" value="InterPro"/>
</dbReference>
<feature type="domain" description="N-acetyltransferase" evidence="1">
    <location>
        <begin position="4"/>
        <end position="135"/>
    </location>
</feature>
<dbReference type="Proteomes" id="UP000254559">
    <property type="component" value="Unassembled WGS sequence"/>
</dbReference>
<evidence type="ECO:0000313" key="3">
    <source>
        <dbReference type="Proteomes" id="UP000254559"/>
    </source>
</evidence>
<dbReference type="Pfam" id="PF00583">
    <property type="entry name" value="Acetyltransf_1"/>
    <property type="match status" value="1"/>
</dbReference>
<dbReference type="PANTHER" id="PTHR43233:SF1">
    <property type="entry name" value="FAMILY N-ACETYLTRANSFERASE, PUTATIVE (AFU_ORTHOLOGUE AFUA_6G03350)-RELATED"/>
    <property type="match status" value="1"/>
</dbReference>
<dbReference type="RefSeq" id="WP_111681494.1">
    <property type="nucleotide sequence ID" value="NZ_CBCRYK010000002.1"/>
</dbReference>
<dbReference type="InterPro" id="IPR016181">
    <property type="entry name" value="Acyl_CoA_acyltransferase"/>
</dbReference>
<dbReference type="InterPro" id="IPR000182">
    <property type="entry name" value="GNAT_dom"/>
</dbReference>
<dbReference type="PROSITE" id="PS51186">
    <property type="entry name" value="GNAT"/>
    <property type="match status" value="1"/>
</dbReference>
<accession>A0A9X8T1A9</accession>
<protein>
    <submittedName>
        <fullName evidence="2">Histone acetyltransferase HPA2-like acetyltransferase</fullName>
    </submittedName>
</protein>
<dbReference type="AlphaFoldDB" id="A0A9X8T1A9"/>
<dbReference type="EMBL" id="UHFO01000001">
    <property type="protein sequence ID" value="SUN61410.1"/>
    <property type="molecule type" value="Genomic_DNA"/>
</dbReference>
<name>A0A9X8T1A9_STREQ</name>
<evidence type="ECO:0000259" key="1">
    <source>
        <dbReference type="PROSITE" id="PS51186"/>
    </source>
</evidence>